<dbReference type="InterPro" id="IPR036279">
    <property type="entry name" value="5-3_exonuclease_C_sf"/>
</dbReference>
<accession>A0ABZ2Y899</accession>
<reference evidence="5 6" key="1">
    <citation type="submission" date="2023-03" db="EMBL/GenBank/DDBJ databases">
        <title>Novel Species.</title>
        <authorList>
            <person name="Ma S."/>
        </authorList>
    </citation>
    <scope>NUCLEOTIDE SEQUENCE [LARGE SCALE GENOMIC DNA]</scope>
    <source>
        <strain evidence="5 6">B11</strain>
    </source>
</reference>
<evidence type="ECO:0000256" key="1">
    <source>
        <dbReference type="ARBA" id="ARBA00022722"/>
    </source>
</evidence>
<dbReference type="InterPro" id="IPR002421">
    <property type="entry name" value="5-3_exonuclease"/>
</dbReference>
<evidence type="ECO:0000256" key="3">
    <source>
        <dbReference type="ARBA" id="ARBA00023125"/>
    </source>
</evidence>
<gene>
    <name evidence="5" type="ORF">QBE54_06535</name>
</gene>
<dbReference type="SMART" id="SM00475">
    <property type="entry name" value="53EXOc"/>
    <property type="match status" value="1"/>
</dbReference>
<name>A0ABZ2Y899_9BACT</name>
<dbReference type="InterPro" id="IPR020045">
    <property type="entry name" value="DNA_polI_H3TH"/>
</dbReference>
<dbReference type="SUPFAM" id="SSF88723">
    <property type="entry name" value="PIN domain-like"/>
    <property type="match status" value="1"/>
</dbReference>
<dbReference type="GO" id="GO:0004527">
    <property type="term" value="F:exonuclease activity"/>
    <property type="evidence" value="ECO:0007669"/>
    <property type="project" value="UniProtKB-KW"/>
</dbReference>
<keyword evidence="5" id="KW-0269">Exonuclease</keyword>
<dbReference type="Pfam" id="PF01367">
    <property type="entry name" value="5_3_exonuc"/>
    <property type="match status" value="1"/>
</dbReference>
<keyword evidence="2" id="KW-0378">Hydrolase</keyword>
<dbReference type="SMART" id="SM00279">
    <property type="entry name" value="HhH2"/>
    <property type="match status" value="1"/>
</dbReference>
<dbReference type="RefSeq" id="WP_369017401.1">
    <property type="nucleotide sequence ID" value="NZ_CP121689.1"/>
</dbReference>
<dbReference type="InterPro" id="IPR029060">
    <property type="entry name" value="PIN-like_dom_sf"/>
</dbReference>
<sequence length="617" mass="71267">MAGKKEKLVLIDGNSLLYRAFFALPRFQTSAGKPTGATYGFLNMLLRILDDHQPFSVVVAFDHPEKTFRHRIQKDYKAQRPATPEDLKLQIEDAKEIAELLGFSVIEKPGYEADDIIGSIQKRLSGKFLILIFSSDLDLLQLLDENTTLLKPLKGVTQLRKIDLQDFVKEWSISPKQIVDCLALCGDPSDNIKGIPGIGEKTALRLIKEFGDLDNLIKHIERLPPRLKKAIQENIATIDENRQLLTIKGDLSLDWEKLTKPWSWKSVHWDALFAKLQNLEFNKIIERLIKKRDEYSHTQDAGSNCRSSTPTLSLVFADHFSNQKPRYYFFQGETGGLQLEEKELAELLKKTPGTVMIHSPVFASSEKLVSYCKEKPLKYLNAETILFLSFPTLVEERRIFVGNTLFAIQPSLFSRYWEIFEKAKENFEVQPSLIEFYLKVELTLQRRLSAKVRMDSLFSGQETKNLFTTQSELSLFEWNSRILFTIDTLALCRKSEQVLEGKGYETWKNWIRYPTFLGLRYLPKAEQEITRRQLTTIMVDELKKTLLWALLCCNFEKINIGRETIAVPYGEEILPTLSEFLMKHGPQLPVCRVIQFETKSRFEVHVRINEEAVEEVR</sequence>
<evidence type="ECO:0000313" key="5">
    <source>
        <dbReference type="EMBL" id="WZL75255.1"/>
    </source>
</evidence>
<dbReference type="InterPro" id="IPR038969">
    <property type="entry name" value="FEN"/>
</dbReference>
<keyword evidence="6" id="KW-1185">Reference proteome</keyword>
<dbReference type="Gene3D" id="3.40.50.1010">
    <property type="entry name" value="5'-nuclease"/>
    <property type="match status" value="1"/>
</dbReference>
<proteinExistence type="predicted"/>
<dbReference type="PANTHER" id="PTHR42646:SF2">
    <property type="entry name" value="5'-3' EXONUCLEASE FAMILY PROTEIN"/>
    <property type="match status" value="1"/>
</dbReference>
<dbReference type="EMBL" id="CP121689">
    <property type="protein sequence ID" value="WZL75255.1"/>
    <property type="molecule type" value="Genomic_DNA"/>
</dbReference>
<dbReference type="Proteomes" id="UP001461341">
    <property type="component" value="Chromosome"/>
</dbReference>
<dbReference type="InterPro" id="IPR008918">
    <property type="entry name" value="HhH2"/>
</dbReference>
<dbReference type="Gene3D" id="1.10.150.20">
    <property type="entry name" value="5' to 3' exonuclease, C-terminal subdomain"/>
    <property type="match status" value="1"/>
</dbReference>
<dbReference type="PANTHER" id="PTHR42646">
    <property type="entry name" value="FLAP ENDONUCLEASE XNI"/>
    <property type="match status" value="1"/>
</dbReference>
<dbReference type="SUPFAM" id="SSF47807">
    <property type="entry name" value="5' to 3' exonuclease, C-terminal subdomain"/>
    <property type="match status" value="1"/>
</dbReference>
<dbReference type="CDD" id="cd09859">
    <property type="entry name" value="PIN_53EXO"/>
    <property type="match status" value="1"/>
</dbReference>
<evidence type="ECO:0000256" key="2">
    <source>
        <dbReference type="ARBA" id="ARBA00022801"/>
    </source>
</evidence>
<dbReference type="CDD" id="cd09898">
    <property type="entry name" value="H3TH_53EXO"/>
    <property type="match status" value="1"/>
</dbReference>
<evidence type="ECO:0000313" key="6">
    <source>
        <dbReference type="Proteomes" id="UP001461341"/>
    </source>
</evidence>
<evidence type="ECO:0000259" key="4">
    <source>
        <dbReference type="SMART" id="SM00475"/>
    </source>
</evidence>
<dbReference type="Pfam" id="PF02739">
    <property type="entry name" value="5_3_exonuc_N"/>
    <property type="match status" value="1"/>
</dbReference>
<organism evidence="5 6">
    <name type="scientific">Thermatribacter velox</name>
    <dbReference type="NCBI Taxonomy" id="3039681"/>
    <lineage>
        <taxon>Bacteria</taxon>
        <taxon>Pseudomonadati</taxon>
        <taxon>Atribacterota</taxon>
        <taxon>Atribacteria</taxon>
        <taxon>Atribacterales</taxon>
        <taxon>Thermatribacteraceae</taxon>
        <taxon>Thermatribacter</taxon>
    </lineage>
</organism>
<dbReference type="InterPro" id="IPR020046">
    <property type="entry name" value="5-3_exonucl_a-hlix_arch_N"/>
</dbReference>
<protein>
    <submittedName>
        <fullName evidence="5">5'-3' exonuclease H3TH domain-containing protein</fullName>
    </submittedName>
</protein>
<keyword evidence="3" id="KW-0238">DNA-binding</keyword>
<keyword evidence="1" id="KW-0540">Nuclease</keyword>
<feature type="domain" description="5'-3' exonuclease" evidence="4">
    <location>
        <begin position="4"/>
        <end position="261"/>
    </location>
</feature>